<name>A0A2N7W607_9BURK</name>
<dbReference type="AlphaFoldDB" id="A0A2N7W607"/>
<dbReference type="Proteomes" id="UP000235659">
    <property type="component" value="Unassembled WGS sequence"/>
</dbReference>
<reference evidence="2 3" key="1">
    <citation type="submission" date="2018-01" db="EMBL/GenBank/DDBJ databases">
        <title>Whole genome analyses suggest that Burkholderia sensu lato contains two further novel genera in the rhizoxinica-symbiotica group Mycetohabitans gen. nov., and Trinickia gen. nov.: implications for the evolution of diazotrophy and nodulation in the Burkholderiaceae.</title>
        <authorList>
            <person name="Estrada-de los Santos P."/>
            <person name="Palmer M."/>
            <person name="Chavez-Ramirez B."/>
            <person name="Beukes C."/>
            <person name="Steenkamp E.T."/>
            <person name="Hirsch A.M."/>
            <person name="Manyaka P."/>
            <person name="Maluk M."/>
            <person name="Lafos M."/>
            <person name="Crook M."/>
            <person name="Gross E."/>
            <person name="Simon M.F."/>
            <person name="Bueno dos Reis Junior F."/>
            <person name="Poole P.S."/>
            <person name="Venter S.N."/>
            <person name="James E.K."/>
        </authorList>
    </citation>
    <scope>NUCLEOTIDE SEQUENCE [LARGE SCALE GENOMIC DNA]</scope>
    <source>
        <strain evidence="2 3">WSM 3937</strain>
    </source>
</reference>
<reference evidence="1 4" key="2">
    <citation type="submission" date="2020-04" db="EMBL/GenBank/DDBJ databases">
        <authorList>
            <person name="De Canck E."/>
        </authorList>
    </citation>
    <scope>NUCLEOTIDE SEQUENCE [LARGE SCALE GENOMIC DNA]</scope>
    <source>
        <strain evidence="1 4">LMG 27174</strain>
    </source>
</reference>
<evidence type="ECO:0000313" key="1">
    <source>
        <dbReference type="EMBL" id="CAB3725500.1"/>
    </source>
</evidence>
<dbReference type="Proteomes" id="UP000494205">
    <property type="component" value="Unassembled WGS sequence"/>
</dbReference>
<dbReference type="EMBL" id="CADIJZ010000023">
    <property type="protein sequence ID" value="CAB3725500.1"/>
    <property type="molecule type" value="Genomic_DNA"/>
</dbReference>
<dbReference type="OrthoDB" id="8780408at2"/>
<gene>
    <name evidence="2" type="ORF">C0Z16_30235</name>
    <name evidence="1" type="ORF">LMG27174_05327</name>
</gene>
<evidence type="ECO:0000313" key="4">
    <source>
        <dbReference type="Proteomes" id="UP000494205"/>
    </source>
</evidence>
<evidence type="ECO:0000313" key="3">
    <source>
        <dbReference type="Proteomes" id="UP000235659"/>
    </source>
</evidence>
<sequence length="77" mass="8260">MYEAMTDNLIDVLADLPQAVTQRHRQGEVRELADALDTVANTVASHSMDTASTQAQAGRVVVDGFRAAAQLCRSAMV</sequence>
<proteinExistence type="predicted"/>
<keyword evidence="3" id="KW-1185">Reference proteome</keyword>
<organism evidence="1 4">
    <name type="scientific">Paraburkholderia rhynchosiae</name>
    <dbReference type="NCBI Taxonomy" id="487049"/>
    <lineage>
        <taxon>Bacteria</taxon>
        <taxon>Pseudomonadati</taxon>
        <taxon>Pseudomonadota</taxon>
        <taxon>Betaproteobacteria</taxon>
        <taxon>Burkholderiales</taxon>
        <taxon>Burkholderiaceae</taxon>
        <taxon>Paraburkholderia</taxon>
    </lineage>
</organism>
<evidence type="ECO:0000313" key="2">
    <source>
        <dbReference type="EMBL" id="PMS24822.1"/>
    </source>
</evidence>
<protein>
    <submittedName>
        <fullName evidence="1">Uncharacterized protein</fullName>
    </submittedName>
</protein>
<accession>A0A2N7W607</accession>
<dbReference type="EMBL" id="PNXY01000032">
    <property type="protein sequence ID" value="PMS24822.1"/>
    <property type="molecule type" value="Genomic_DNA"/>
</dbReference>
<dbReference type="RefSeq" id="WP_102635722.1">
    <property type="nucleotide sequence ID" value="NZ_CADIJZ010000023.1"/>
</dbReference>